<evidence type="ECO:0000256" key="7">
    <source>
        <dbReference type="ARBA" id="ARBA00022968"/>
    </source>
</evidence>
<dbReference type="InterPro" id="IPR001503">
    <property type="entry name" value="Glyco_trans_10"/>
</dbReference>
<dbReference type="STRING" id="947166.A0A1D1W6C4"/>
<keyword evidence="9 12" id="KW-0333">Golgi apparatus</keyword>
<evidence type="ECO:0000313" key="15">
    <source>
        <dbReference type="EMBL" id="GAV08982.1"/>
    </source>
</evidence>
<reference evidence="15 16" key="1">
    <citation type="journal article" date="2016" name="Nat. Commun.">
        <title>Extremotolerant tardigrade genome and improved radiotolerance of human cultured cells by tardigrade-unique protein.</title>
        <authorList>
            <person name="Hashimoto T."/>
            <person name="Horikawa D.D."/>
            <person name="Saito Y."/>
            <person name="Kuwahara H."/>
            <person name="Kozuka-Hata H."/>
            <person name="Shin-I T."/>
            <person name="Minakuchi Y."/>
            <person name="Ohishi K."/>
            <person name="Motoyama A."/>
            <person name="Aizu T."/>
            <person name="Enomoto A."/>
            <person name="Kondo K."/>
            <person name="Tanaka S."/>
            <person name="Hara Y."/>
            <person name="Koshikawa S."/>
            <person name="Sagara H."/>
            <person name="Miura T."/>
            <person name="Yokobori S."/>
            <person name="Miyagawa K."/>
            <person name="Suzuki Y."/>
            <person name="Kubo T."/>
            <person name="Oyama M."/>
            <person name="Kohara Y."/>
            <person name="Fujiyama A."/>
            <person name="Arakawa K."/>
            <person name="Katayama T."/>
            <person name="Toyoda A."/>
            <person name="Kunieda T."/>
        </authorList>
    </citation>
    <scope>NUCLEOTIDE SEQUENCE [LARGE SCALE GENOMIC DNA]</scope>
    <source>
        <strain evidence="15 16">YOKOZUNA-1</strain>
    </source>
</reference>
<keyword evidence="16" id="KW-1185">Reference proteome</keyword>
<comment type="similarity">
    <text evidence="3 12">Belongs to the glycosyltransferase 10 family.</text>
</comment>
<dbReference type="AlphaFoldDB" id="A0A1D1W6C4"/>
<evidence type="ECO:0000256" key="10">
    <source>
        <dbReference type="ARBA" id="ARBA00023136"/>
    </source>
</evidence>
<keyword evidence="11" id="KW-0325">Glycoprotein</keyword>
<evidence type="ECO:0000256" key="12">
    <source>
        <dbReference type="RuleBase" id="RU003832"/>
    </source>
</evidence>
<comment type="subcellular location">
    <subcellularLocation>
        <location evidence="1 12">Golgi apparatus</location>
        <location evidence="1 12">Golgi stack membrane</location>
        <topology evidence="1 12">Single-pass type II membrane protein</topology>
    </subcellularLocation>
</comment>
<keyword evidence="5 12" id="KW-0808">Transferase</keyword>
<feature type="domain" description="Fucosyltransferase N-terminal" evidence="14">
    <location>
        <begin position="38"/>
        <end position="149"/>
    </location>
</feature>
<comment type="pathway">
    <text evidence="2">Protein modification; protein glycosylation.</text>
</comment>
<feature type="domain" description="Fucosyltransferase C-terminal" evidence="13">
    <location>
        <begin position="173"/>
        <end position="305"/>
    </location>
</feature>
<protein>
    <recommendedName>
        <fullName evidence="12">Fucosyltransferase</fullName>
        <ecNumber evidence="12">2.4.1.-</ecNumber>
    </recommendedName>
</protein>
<dbReference type="SUPFAM" id="SSF53756">
    <property type="entry name" value="UDP-Glycosyltransferase/glycogen phosphorylase"/>
    <property type="match status" value="1"/>
</dbReference>
<keyword evidence="7" id="KW-0735">Signal-anchor</keyword>
<dbReference type="Proteomes" id="UP000186922">
    <property type="component" value="Unassembled WGS sequence"/>
</dbReference>
<dbReference type="UniPathway" id="UPA00378"/>
<dbReference type="InterPro" id="IPR055270">
    <property type="entry name" value="Glyco_tran_10_C"/>
</dbReference>
<dbReference type="FunFam" id="3.40.50.11660:FF:000002">
    <property type="entry name" value="Alpha-(1,3)-fucosyltransferase"/>
    <property type="match status" value="1"/>
</dbReference>
<keyword evidence="4 12" id="KW-0328">Glycosyltransferase</keyword>
<dbReference type="InterPro" id="IPR031481">
    <property type="entry name" value="Glyco_tran_10_N"/>
</dbReference>
<evidence type="ECO:0000256" key="3">
    <source>
        <dbReference type="ARBA" id="ARBA00008919"/>
    </source>
</evidence>
<organism evidence="15 16">
    <name type="scientific">Ramazzottius varieornatus</name>
    <name type="common">Water bear</name>
    <name type="synonym">Tardigrade</name>
    <dbReference type="NCBI Taxonomy" id="947166"/>
    <lineage>
        <taxon>Eukaryota</taxon>
        <taxon>Metazoa</taxon>
        <taxon>Ecdysozoa</taxon>
        <taxon>Tardigrada</taxon>
        <taxon>Eutardigrada</taxon>
        <taxon>Parachela</taxon>
        <taxon>Hypsibioidea</taxon>
        <taxon>Ramazzottiidae</taxon>
        <taxon>Ramazzottius</taxon>
    </lineage>
</organism>
<sequence>MDNRQFSFGRLYQGQSQLALAALDNSTGQTESKTALPRQPLILYWTKYYNHDFNSRQQIYQEAVHGLRSCPVNNCVITSNRSMLNQSSAVIFHVRDMQWEKLPAYRDPQQYYVFHLLESPRHTEMSLASLAPGFFNLTFTYRLDSDIVADTYFQNYKPPMWADWSSFEETLRVKTKLAVAFVSNCITPSRRNLVLEELREYIAIDVYGRCGPLKCKPTSLRKEAACDRLVSTYKFYLAFENSVCRDYVTEKVHRAYAQDTVPVILGGANYTALFPPNSFINIWDFPSAKALAEHLLFLSASSAAY</sequence>
<dbReference type="GO" id="GO:0032580">
    <property type="term" value="C:Golgi cisterna membrane"/>
    <property type="evidence" value="ECO:0007669"/>
    <property type="project" value="UniProtKB-SubCell"/>
</dbReference>
<evidence type="ECO:0000256" key="1">
    <source>
        <dbReference type="ARBA" id="ARBA00004447"/>
    </source>
</evidence>
<keyword evidence="8" id="KW-1133">Transmembrane helix</keyword>
<comment type="caution">
    <text evidence="15">The sequence shown here is derived from an EMBL/GenBank/DDBJ whole genome shotgun (WGS) entry which is preliminary data.</text>
</comment>
<evidence type="ECO:0000256" key="8">
    <source>
        <dbReference type="ARBA" id="ARBA00022989"/>
    </source>
</evidence>
<evidence type="ECO:0000256" key="6">
    <source>
        <dbReference type="ARBA" id="ARBA00022692"/>
    </source>
</evidence>
<dbReference type="PANTHER" id="PTHR48438">
    <property type="entry name" value="ALPHA-(1,3)-FUCOSYLTRANSFERASE C-RELATED"/>
    <property type="match status" value="1"/>
</dbReference>
<dbReference type="EMBL" id="BDGG01000019">
    <property type="protein sequence ID" value="GAV08982.1"/>
    <property type="molecule type" value="Genomic_DNA"/>
</dbReference>
<dbReference type="Pfam" id="PF17039">
    <property type="entry name" value="Glyco_tran_10_N"/>
    <property type="match status" value="1"/>
</dbReference>
<evidence type="ECO:0000256" key="2">
    <source>
        <dbReference type="ARBA" id="ARBA00004922"/>
    </source>
</evidence>
<dbReference type="PANTHER" id="PTHR48438:SF1">
    <property type="entry name" value="ALPHA-(1,3)-FUCOSYLTRANSFERASE C-RELATED"/>
    <property type="match status" value="1"/>
</dbReference>
<evidence type="ECO:0000256" key="4">
    <source>
        <dbReference type="ARBA" id="ARBA00022676"/>
    </source>
</evidence>
<name>A0A1D1W6C4_RAMVA</name>
<evidence type="ECO:0000313" key="16">
    <source>
        <dbReference type="Proteomes" id="UP000186922"/>
    </source>
</evidence>
<accession>A0A1D1W6C4</accession>
<dbReference type="Pfam" id="PF00852">
    <property type="entry name" value="Glyco_transf_10"/>
    <property type="match status" value="1"/>
</dbReference>
<evidence type="ECO:0000256" key="9">
    <source>
        <dbReference type="ARBA" id="ARBA00023034"/>
    </source>
</evidence>
<dbReference type="GO" id="GO:0008417">
    <property type="term" value="F:fucosyltransferase activity"/>
    <property type="evidence" value="ECO:0007669"/>
    <property type="project" value="InterPro"/>
</dbReference>
<keyword evidence="6 12" id="KW-0812">Transmembrane</keyword>
<evidence type="ECO:0000259" key="13">
    <source>
        <dbReference type="Pfam" id="PF00852"/>
    </source>
</evidence>
<keyword evidence="10" id="KW-0472">Membrane</keyword>
<dbReference type="EC" id="2.4.1.-" evidence="12"/>
<evidence type="ECO:0000256" key="5">
    <source>
        <dbReference type="ARBA" id="ARBA00022679"/>
    </source>
</evidence>
<dbReference type="Gene3D" id="3.40.50.11660">
    <property type="entry name" value="Glycosyl transferase family 10, C-terminal domain"/>
    <property type="match status" value="1"/>
</dbReference>
<evidence type="ECO:0000256" key="11">
    <source>
        <dbReference type="ARBA" id="ARBA00023180"/>
    </source>
</evidence>
<dbReference type="InterPro" id="IPR038577">
    <property type="entry name" value="GT10-like_C_sf"/>
</dbReference>
<proteinExistence type="inferred from homology"/>
<gene>
    <name evidence="15" type="primary">RvY_18594-1</name>
    <name evidence="15" type="synonym">RvY_18594.1</name>
    <name evidence="15" type="ORF">RvY_18594</name>
</gene>
<evidence type="ECO:0000259" key="14">
    <source>
        <dbReference type="Pfam" id="PF17039"/>
    </source>
</evidence>
<dbReference type="OrthoDB" id="427096at2759"/>